<dbReference type="SMART" id="SM00646">
    <property type="entry name" value="Ami_3"/>
    <property type="match status" value="1"/>
</dbReference>
<evidence type="ECO:0000256" key="1">
    <source>
        <dbReference type="ARBA" id="ARBA00022801"/>
    </source>
</evidence>
<dbReference type="GO" id="GO:0009253">
    <property type="term" value="P:peptidoglycan catabolic process"/>
    <property type="evidence" value="ECO:0007669"/>
    <property type="project" value="InterPro"/>
</dbReference>
<dbReference type="EMBL" id="VBOZ01000013">
    <property type="protein sequence ID" value="TMQ65433.1"/>
    <property type="molecule type" value="Genomic_DNA"/>
</dbReference>
<evidence type="ECO:0000259" key="2">
    <source>
        <dbReference type="SMART" id="SM00646"/>
    </source>
</evidence>
<dbReference type="SUPFAM" id="SSF55383">
    <property type="entry name" value="Copper amine oxidase, domain N"/>
    <property type="match status" value="1"/>
</dbReference>
<gene>
    <name evidence="3" type="ORF">E6K79_05140</name>
</gene>
<reference evidence="3 4" key="1">
    <citation type="journal article" date="2019" name="Nat. Microbiol.">
        <title>Mediterranean grassland soil C-N compound turnover is dependent on rainfall and depth, and is mediated by genomically divergent microorganisms.</title>
        <authorList>
            <person name="Diamond S."/>
            <person name="Andeer P.F."/>
            <person name="Li Z."/>
            <person name="Crits-Christoph A."/>
            <person name="Burstein D."/>
            <person name="Anantharaman K."/>
            <person name="Lane K.R."/>
            <person name="Thomas B.C."/>
            <person name="Pan C."/>
            <person name="Northen T.R."/>
            <person name="Banfield J.F."/>
        </authorList>
    </citation>
    <scope>NUCLEOTIDE SEQUENCE [LARGE SCALE GENOMIC DNA]</scope>
    <source>
        <strain evidence="3">WS_9</strain>
    </source>
</reference>
<dbReference type="Gene3D" id="3.40.630.40">
    <property type="entry name" value="Zn-dependent exopeptidases"/>
    <property type="match status" value="1"/>
</dbReference>
<proteinExistence type="predicted"/>
<dbReference type="Pfam" id="PF01520">
    <property type="entry name" value="Amidase_3"/>
    <property type="match status" value="1"/>
</dbReference>
<dbReference type="Proteomes" id="UP000317691">
    <property type="component" value="Unassembled WGS sequence"/>
</dbReference>
<dbReference type="PANTHER" id="PTHR30404">
    <property type="entry name" value="N-ACETYLMURAMOYL-L-ALANINE AMIDASE"/>
    <property type="match status" value="1"/>
</dbReference>
<dbReference type="InterPro" id="IPR050695">
    <property type="entry name" value="N-acetylmuramoyl_amidase_3"/>
</dbReference>
<feature type="domain" description="MurNAc-LAA" evidence="2">
    <location>
        <begin position="342"/>
        <end position="482"/>
    </location>
</feature>
<dbReference type="GO" id="GO:0030288">
    <property type="term" value="C:outer membrane-bounded periplasmic space"/>
    <property type="evidence" value="ECO:0007669"/>
    <property type="project" value="TreeGrafter"/>
</dbReference>
<comment type="caution">
    <text evidence="3">The sequence shown here is derived from an EMBL/GenBank/DDBJ whole genome shotgun (WGS) entry which is preliminary data.</text>
</comment>
<dbReference type="PANTHER" id="PTHR30404:SF0">
    <property type="entry name" value="N-ACETYLMURAMOYL-L-ALANINE AMIDASE AMIC"/>
    <property type="match status" value="1"/>
</dbReference>
<dbReference type="Pfam" id="PF07833">
    <property type="entry name" value="Cu_amine_oxidN1"/>
    <property type="match status" value="1"/>
</dbReference>
<accession>A0A538TP70</accession>
<sequence>MRPIPGRATSAVASLTLVLGLGALALVTPPVAARTASPISIDHAEERPAEKIFPIVIDGTSYVSTNDLARIFAATKYWRPEIQKLTLRLGEHTLRFTVDAPIVLVDETGRNLIEPARLIQGVVYAPESIVRRIFEWGLFADATWDDATRTIRFRSPVHVVRQAQLFPRGRVTEISATLLRGLPPRVLYATPSEIRILFEGGTLDTVRSFEGGIVTGGSIREVAGGVELRLRLGQDAKGYAVSVGSGRLKVSVTDDKDLVDAGLFNKLEPVPIGGPDREVRTIIIDPGHGGTDLGATLRGGMSEKDAALDLARALRSALSQRLSARVIMTRESDAEVSAARRAEIANEAGADLFISIHLDSEGSIKGGGFRVYTLSPGGAGGEGQSDAIPEDIDGVTLRPWVGAQTSAVGSSMALAQAIADSLHHSFPGTPVLTRQGPIRILEPVVCPAIMLESAPAARTGPDAASRSYTIYDYARTVAEAIEKFVKAARG</sequence>
<dbReference type="InterPro" id="IPR012854">
    <property type="entry name" value="Cu_amine_oxidase-like_N"/>
</dbReference>
<dbReference type="InterPro" id="IPR002508">
    <property type="entry name" value="MurNAc-LAA_cat"/>
</dbReference>
<keyword evidence="1" id="KW-0378">Hydrolase</keyword>
<dbReference type="AlphaFoldDB" id="A0A538TP70"/>
<name>A0A538TP70_UNCEI</name>
<organism evidence="3 4">
    <name type="scientific">Eiseniibacteriota bacterium</name>
    <dbReference type="NCBI Taxonomy" id="2212470"/>
    <lineage>
        <taxon>Bacteria</taxon>
        <taxon>Candidatus Eiseniibacteriota</taxon>
    </lineage>
</organism>
<protein>
    <recommendedName>
        <fullName evidence="2">MurNAc-LAA domain-containing protein</fullName>
    </recommendedName>
</protein>
<evidence type="ECO:0000313" key="3">
    <source>
        <dbReference type="EMBL" id="TMQ65433.1"/>
    </source>
</evidence>
<dbReference type="CDD" id="cd02696">
    <property type="entry name" value="MurNAc-LAA"/>
    <property type="match status" value="1"/>
</dbReference>
<evidence type="ECO:0000313" key="4">
    <source>
        <dbReference type="Proteomes" id="UP000317691"/>
    </source>
</evidence>
<dbReference type="InterPro" id="IPR036582">
    <property type="entry name" value="Mao_N_sf"/>
</dbReference>
<dbReference type="SUPFAM" id="SSF53187">
    <property type="entry name" value="Zn-dependent exopeptidases"/>
    <property type="match status" value="1"/>
</dbReference>
<dbReference type="GO" id="GO:0008745">
    <property type="term" value="F:N-acetylmuramoyl-L-alanine amidase activity"/>
    <property type="evidence" value="ECO:0007669"/>
    <property type="project" value="InterPro"/>
</dbReference>